<protein>
    <submittedName>
        <fullName evidence="2">Uncharacterized protein</fullName>
    </submittedName>
</protein>
<evidence type="ECO:0000313" key="3">
    <source>
        <dbReference type="Proteomes" id="UP000323506"/>
    </source>
</evidence>
<accession>A0A5D2EXK8</accession>
<feature type="region of interest" description="Disordered" evidence="1">
    <location>
        <begin position="1"/>
        <end position="23"/>
    </location>
</feature>
<dbReference type="AlphaFoldDB" id="A0A5D2EXK8"/>
<organism evidence="2 3">
    <name type="scientific">Gossypium darwinii</name>
    <name type="common">Darwin's cotton</name>
    <name type="synonym">Gossypium barbadense var. darwinii</name>
    <dbReference type="NCBI Taxonomy" id="34276"/>
    <lineage>
        <taxon>Eukaryota</taxon>
        <taxon>Viridiplantae</taxon>
        <taxon>Streptophyta</taxon>
        <taxon>Embryophyta</taxon>
        <taxon>Tracheophyta</taxon>
        <taxon>Spermatophyta</taxon>
        <taxon>Magnoliopsida</taxon>
        <taxon>eudicotyledons</taxon>
        <taxon>Gunneridae</taxon>
        <taxon>Pentapetalae</taxon>
        <taxon>rosids</taxon>
        <taxon>malvids</taxon>
        <taxon>Malvales</taxon>
        <taxon>Malvaceae</taxon>
        <taxon>Malvoideae</taxon>
        <taxon>Gossypium</taxon>
    </lineage>
</organism>
<reference evidence="2 3" key="1">
    <citation type="submission" date="2019-06" db="EMBL/GenBank/DDBJ databases">
        <title>WGS assembly of Gossypium darwinii.</title>
        <authorList>
            <person name="Chen Z.J."/>
            <person name="Sreedasyam A."/>
            <person name="Ando A."/>
            <person name="Song Q."/>
            <person name="De L."/>
            <person name="Hulse-Kemp A."/>
            <person name="Ding M."/>
            <person name="Ye W."/>
            <person name="Kirkbride R."/>
            <person name="Jenkins J."/>
            <person name="Plott C."/>
            <person name="Lovell J."/>
            <person name="Lin Y.-M."/>
            <person name="Vaughn R."/>
            <person name="Liu B."/>
            <person name="Li W."/>
            <person name="Simpson S."/>
            <person name="Scheffler B."/>
            <person name="Saski C."/>
            <person name="Grover C."/>
            <person name="Hu G."/>
            <person name="Conover J."/>
            <person name="Carlson J."/>
            <person name="Shu S."/>
            <person name="Boston L."/>
            <person name="Williams M."/>
            <person name="Peterson D."/>
            <person name="Mcgee K."/>
            <person name="Jones D."/>
            <person name="Wendel J."/>
            <person name="Stelly D."/>
            <person name="Grimwood J."/>
            <person name="Schmutz J."/>
        </authorList>
    </citation>
    <scope>NUCLEOTIDE SEQUENCE [LARGE SCALE GENOMIC DNA]</scope>
    <source>
        <strain evidence="2">1808015.09</strain>
    </source>
</reference>
<keyword evidence="3" id="KW-1185">Reference proteome</keyword>
<gene>
    <name evidence="2" type="ORF">ES288_A10G100100v1</name>
</gene>
<proteinExistence type="predicted"/>
<sequence>MIEREKEEDLLEETLSQESSESTTHMLSLKAPLICETTQCLASLLAFLSSFLLLFLNERALKAQGSSMAEEERKKDEMMAWGGHLCV</sequence>
<name>A0A5D2EXK8_GOSDA</name>
<dbReference type="Proteomes" id="UP000323506">
    <property type="component" value="Chromosome A10"/>
</dbReference>
<evidence type="ECO:0000313" key="2">
    <source>
        <dbReference type="EMBL" id="TYG98220.1"/>
    </source>
</evidence>
<dbReference type="EMBL" id="CM017697">
    <property type="protein sequence ID" value="TYG98220.1"/>
    <property type="molecule type" value="Genomic_DNA"/>
</dbReference>
<evidence type="ECO:0000256" key="1">
    <source>
        <dbReference type="SAM" id="MobiDB-lite"/>
    </source>
</evidence>
<feature type="compositionally biased region" description="Low complexity" evidence="1">
    <location>
        <begin position="13"/>
        <end position="23"/>
    </location>
</feature>